<name>A0A6G8R0D6_9CAUD</name>
<dbReference type="Proteomes" id="UP000500788">
    <property type="component" value="Segment"/>
</dbReference>
<dbReference type="EMBL" id="MT024859">
    <property type="protein sequence ID" value="QIN93647.1"/>
    <property type="molecule type" value="Genomic_DNA"/>
</dbReference>
<evidence type="ECO:0000313" key="3">
    <source>
        <dbReference type="Proteomes" id="UP000500788"/>
    </source>
</evidence>
<protein>
    <submittedName>
        <fullName evidence="2">Uncharacterized protein</fullName>
    </submittedName>
</protein>
<keyword evidence="3" id="KW-1185">Reference proteome</keyword>
<evidence type="ECO:0000313" key="2">
    <source>
        <dbReference type="EMBL" id="QIN93647.1"/>
    </source>
</evidence>
<dbReference type="GeneID" id="62974290"/>
<sequence>MRHVGDPEPGPRYEKGVRFYEGEPDAPEGQWVRVLPFQEDESRQAFFNQVAAKVEEWNHAKPGHRMPEMVTRTISPWTPDSGRGGDSGLTVIALPEGEGPDEDGQVWFDHFDIRVDMTGRRDDTRLYVNGEPRTPSAVHQHAVALLAAAIVAGGGT</sequence>
<dbReference type="KEGG" id="vg:62974290"/>
<feature type="region of interest" description="Disordered" evidence="1">
    <location>
        <begin position="64"/>
        <end position="91"/>
    </location>
</feature>
<accession>A0A6G8R0D6</accession>
<dbReference type="RefSeq" id="YP_010001125.1">
    <property type="nucleotide sequence ID" value="NC_053172.1"/>
</dbReference>
<proteinExistence type="predicted"/>
<evidence type="ECO:0000256" key="1">
    <source>
        <dbReference type="SAM" id="MobiDB-lite"/>
    </source>
</evidence>
<gene>
    <name evidence="2" type="primary">59</name>
    <name evidence="2" type="ORF">SEA_DUMPSTERDUDE_59</name>
</gene>
<organism evidence="2 3">
    <name type="scientific">Gordonia phage DumpsterDude</name>
    <dbReference type="NCBI Taxonomy" id="2713262"/>
    <lineage>
        <taxon>Viruses</taxon>
        <taxon>Duplodnaviria</taxon>
        <taxon>Heunggongvirae</taxon>
        <taxon>Uroviricota</taxon>
        <taxon>Caudoviricetes</taxon>
        <taxon>Ruthyvirus</taxon>
        <taxon>Ruthyvirus dumpsterdude</taxon>
    </lineage>
</organism>
<reference evidence="2 3" key="1">
    <citation type="submission" date="2020-02" db="EMBL/GenBank/DDBJ databases">
        <authorList>
            <person name="Merkhofer E.C."/>
            <person name="Bhalla S."/>
            <person name="Bricker J.S."/>
            <person name="Brissette I."/>
            <person name="Cavasco M."/>
            <person name="Coleman S."/>
            <person name="Katsanos J."/>
            <person name="Mckinney A."/>
            <person name="Tibbets T."/>
            <person name="Garlena R.A."/>
            <person name="Russell D.A."/>
            <person name="Pope W.H."/>
            <person name="Jacobs-Sera D."/>
            <person name="Hatfull G.F."/>
        </authorList>
    </citation>
    <scope>NUCLEOTIDE SEQUENCE [LARGE SCALE GENOMIC DNA]</scope>
</reference>